<name>A0A913ZFE6_PATMI</name>
<feature type="transmembrane region" description="Helical" evidence="6">
    <location>
        <begin position="22"/>
        <end position="45"/>
    </location>
</feature>
<accession>A0A913ZFE6</accession>
<dbReference type="Proteomes" id="UP000887568">
    <property type="component" value="Unplaced"/>
</dbReference>
<dbReference type="GO" id="GO:0016020">
    <property type="term" value="C:membrane"/>
    <property type="evidence" value="ECO:0007669"/>
    <property type="project" value="UniProtKB-SubCell"/>
</dbReference>
<evidence type="ECO:0000256" key="6">
    <source>
        <dbReference type="SAM" id="Phobius"/>
    </source>
</evidence>
<feature type="transmembrane region" description="Helical" evidence="6">
    <location>
        <begin position="57"/>
        <end position="76"/>
    </location>
</feature>
<evidence type="ECO:0000256" key="2">
    <source>
        <dbReference type="ARBA" id="ARBA00022692"/>
    </source>
</evidence>
<comment type="subcellular location">
    <subcellularLocation>
        <location evidence="1">Membrane</location>
        <topology evidence="1">Multi-pass membrane protein</topology>
    </subcellularLocation>
</comment>
<dbReference type="GeneID" id="119723299"/>
<evidence type="ECO:0000256" key="4">
    <source>
        <dbReference type="ARBA" id="ARBA00023136"/>
    </source>
</evidence>
<dbReference type="InterPro" id="IPR028110">
    <property type="entry name" value="TMEM254"/>
</dbReference>
<keyword evidence="8" id="KW-1185">Reference proteome</keyword>
<evidence type="ECO:0000256" key="1">
    <source>
        <dbReference type="ARBA" id="ARBA00004141"/>
    </source>
</evidence>
<keyword evidence="3 6" id="KW-1133">Transmembrane helix</keyword>
<organism evidence="7 8">
    <name type="scientific">Patiria miniata</name>
    <name type="common">Bat star</name>
    <name type="synonym">Asterina miniata</name>
    <dbReference type="NCBI Taxonomy" id="46514"/>
    <lineage>
        <taxon>Eukaryota</taxon>
        <taxon>Metazoa</taxon>
        <taxon>Echinodermata</taxon>
        <taxon>Eleutherozoa</taxon>
        <taxon>Asterozoa</taxon>
        <taxon>Asteroidea</taxon>
        <taxon>Valvatacea</taxon>
        <taxon>Valvatida</taxon>
        <taxon>Asterinidae</taxon>
        <taxon>Patiria</taxon>
    </lineage>
</organism>
<dbReference type="PANTHER" id="PTHR34104:SF3">
    <property type="entry name" value="TRANSMEMBRANE PROTEIN 254"/>
    <property type="match status" value="1"/>
</dbReference>
<evidence type="ECO:0000256" key="5">
    <source>
        <dbReference type="ARBA" id="ARBA00034834"/>
    </source>
</evidence>
<dbReference type="EnsemblMetazoa" id="XM_038193848.1">
    <property type="protein sequence ID" value="XP_038049776.1"/>
    <property type="gene ID" value="LOC119723299"/>
</dbReference>
<dbReference type="RefSeq" id="XP_038049776.1">
    <property type="nucleotide sequence ID" value="XM_038193848.1"/>
</dbReference>
<proteinExistence type="predicted"/>
<keyword evidence="2 6" id="KW-0812">Transmembrane</keyword>
<dbReference type="Pfam" id="PF14934">
    <property type="entry name" value="TMEM254"/>
    <property type="match status" value="1"/>
</dbReference>
<protein>
    <recommendedName>
        <fullName evidence="5">Transmembrane protein 254</fullName>
    </recommendedName>
</protein>
<dbReference type="AlphaFoldDB" id="A0A913ZFE6"/>
<reference evidence="7" key="1">
    <citation type="submission" date="2022-11" db="UniProtKB">
        <authorList>
            <consortium name="EnsemblMetazoa"/>
        </authorList>
    </citation>
    <scope>IDENTIFICATION</scope>
</reference>
<dbReference type="OrthoDB" id="9984821at2759"/>
<evidence type="ECO:0000256" key="3">
    <source>
        <dbReference type="ARBA" id="ARBA00022989"/>
    </source>
</evidence>
<sequence>MAEGSAYASYFTLPSLPWMLNILGWFYFLVGGTAFIPHLIPYEYLGPGGTCMRLINIYFPYFAISVFVPGTFAHFLEAMYSWRLCSTKGIEGSAKVKWFLSTTIFGGASLYELVTFKSHRSAHAD</sequence>
<evidence type="ECO:0000313" key="7">
    <source>
        <dbReference type="EnsemblMetazoa" id="XP_038049776.1"/>
    </source>
</evidence>
<keyword evidence="4 6" id="KW-0472">Membrane</keyword>
<evidence type="ECO:0000313" key="8">
    <source>
        <dbReference type="Proteomes" id="UP000887568"/>
    </source>
</evidence>
<dbReference type="PANTHER" id="PTHR34104">
    <property type="entry name" value="TRANSMEMBRANE PROTEIN 254"/>
    <property type="match status" value="1"/>
</dbReference>